<sequence length="299" mass="32892">MVTPAFGFSFGDFIAGIKLIIDIYDAFQETDGAKSKYAALVSFLHSLTATLTQLESFMASAPASDEAQGITTLLQSVKGPLKDFADFLNKYKDSLQANSTQSKLGKAKKTISFKIKDITGKVEGLRERVEQPLQTIHLLLSMHTIKTIQKLPQNVETVNVKLATDVVTALETLLVQASNEQAKRHDEQFNLQKDVQSHMENLISGLHDGLATSKAAAAAAEFSINDRQQAQLQTLTKLQESILKLSEVHKKSADGLEVALVQLTTHANSTLESELTDLGSLYSIFHQIHLETVIRMLLR</sequence>
<keyword evidence="2" id="KW-1185">Reference proteome</keyword>
<gene>
    <name evidence="1" type="ORF">SLS59_003073</name>
</gene>
<evidence type="ECO:0000313" key="1">
    <source>
        <dbReference type="EMBL" id="KAL1605950.1"/>
    </source>
</evidence>
<reference evidence="1 2" key="1">
    <citation type="submission" date="2024-02" db="EMBL/GenBank/DDBJ databases">
        <title>De novo assembly and annotation of 12 fungi associated with fruit tree decline syndrome in Ontario, Canada.</title>
        <authorList>
            <person name="Sulman M."/>
            <person name="Ellouze W."/>
            <person name="Ilyukhin E."/>
        </authorList>
    </citation>
    <scope>NUCLEOTIDE SEQUENCE [LARGE SCALE GENOMIC DNA]</scope>
    <source>
        <strain evidence="1 2">M97-236</strain>
    </source>
</reference>
<comment type="caution">
    <text evidence="1">The sequence shown here is derived from an EMBL/GenBank/DDBJ whole genome shotgun (WGS) entry which is preliminary data.</text>
</comment>
<dbReference type="EMBL" id="JAKIXB020000008">
    <property type="protein sequence ID" value="KAL1605950.1"/>
    <property type="molecule type" value="Genomic_DNA"/>
</dbReference>
<dbReference type="PANTHER" id="PTHR38886">
    <property type="entry name" value="SESA DOMAIN-CONTAINING PROTEIN"/>
    <property type="match status" value="1"/>
</dbReference>
<organism evidence="1 2">
    <name type="scientific">Nothophoma quercina</name>
    <dbReference type="NCBI Taxonomy" id="749835"/>
    <lineage>
        <taxon>Eukaryota</taxon>
        <taxon>Fungi</taxon>
        <taxon>Dikarya</taxon>
        <taxon>Ascomycota</taxon>
        <taxon>Pezizomycotina</taxon>
        <taxon>Dothideomycetes</taxon>
        <taxon>Pleosporomycetidae</taxon>
        <taxon>Pleosporales</taxon>
        <taxon>Pleosporineae</taxon>
        <taxon>Didymellaceae</taxon>
        <taxon>Nothophoma</taxon>
    </lineage>
</organism>
<protein>
    <submittedName>
        <fullName evidence="1">Uncharacterized protein</fullName>
    </submittedName>
</protein>
<evidence type="ECO:0000313" key="2">
    <source>
        <dbReference type="Proteomes" id="UP001521222"/>
    </source>
</evidence>
<accession>A0ABR3RND3</accession>
<dbReference type="PANTHER" id="PTHR38886:SF1">
    <property type="entry name" value="NACHT-NTPASE AND P-LOOP NTPASES N-TERMINAL DOMAIN-CONTAINING PROTEIN"/>
    <property type="match status" value="1"/>
</dbReference>
<proteinExistence type="predicted"/>
<name>A0ABR3RND3_9PLEO</name>
<dbReference type="Proteomes" id="UP001521222">
    <property type="component" value="Unassembled WGS sequence"/>
</dbReference>